<dbReference type="Proteomes" id="UP000652755">
    <property type="component" value="Unassembled WGS sequence"/>
</dbReference>
<evidence type="ECO:0000259" key="6">
    <source>
        <dbReference type="Pfam" id="PF07980"/>
    </source>
</evidence>
<keyword evidence="9" id="KW-1185">Reference proteome</keyword>
<keyword evidence="4" id="KW-0472">Membrane</keyword>
<dbReference type="EMBL" id="JACRYL010000023">
    <property type="protein sequence ID" value="MBC6112588.1"/>
    <property type="molecule type" value="Genomic_DNA"/>
</dbReference>
<evidence type="ECO:0000256" key="4">
    <source>
        <dbReference type="ARBA" id="ARBA00023136"/>
    </source>
</evidence>
<evidence type="ECO:0000256" key="2">
    <source>
        <dbReference type="ARBA" id="ARBA00006275"/>
    </source>
</evidence>
<dbReference type="RefSeq" id="WP_187073008.1">
    <property type="nucleotide sequence ID" value="NZ_JACRYL010000023.1"/>
</dbReference>
<dbReference type="Gene3D" id="1.25.40.390">
    <property type="match status" value="1"/>
</dbReference>
<dbReference type="InterPro" id="IPR011990">
    <property type="entry name" value="TPR-like_helical_dom_sf"/>
</dbReference>
<keyword evidence="5" id="KW-0998">Cell outer membrane</keyword>
<dbReference type="InterPro" id="IPR033985">
    <property type="entry name" value="SusD-like_N"/>
</dbReference>
<keyword evidence="3" id="KW-0732">Signal</keyword>
<gene>
    <name evidence="8" type="ORF">H7U22_19365</name>
</gene>
<organism evidence="8 9">
    <name type="scientific">Pedobacter fastidiosus</name>
    <dbReference type="NCBI Taxonomy" id="2765361"/>
    <lineage>
        <taxon>Bacteria</taxon>
        <taxon>Pseudomonadati</taxon>
        <taxon>Bacteroidota</taxon>
        <taxon>Sphingobacteriia</taxon>
        <taxon>Sphingobacteriales</taxon>
        <taxon>Sphingobacteriaceae</taxon>
        <taxon>Pedobacter</taxon>
    </lineage>
</organism>
<dbReference type="PROSITE" id="PS51257">
    <property type="entry name" value="PROKAR_LIPOPROTEIN"/>
    <property type="match status" value="1"/>
</dbReference>
<evidence type="ECO:0000256" key="1">
    <source>
        <dbReference type="ARBA" id="ARBA00004442"/>
    </source>
</evidence>
<dbReference type="SUPFAM" id="SSF48452">
    <property type="entry name" value="TPR-like"/>
    <property type="match status" value="1"/>
</dbReference>
<reference evidence="8 9" key="1">
    <citation type="submission" date="2020-08" db="EMBL/GenBank/DDBJ databases">
        <authorList>
            <person name="Sun Q."/>
            <person name="Inoue M."/>
        </authorList>
    </citation>
    <scope>NUCLEOTIDE SEQUENCE [LARGE SCALE GENOMIC DNA]</scope>
    <source>
        <strain evidence="8 9">CCM 8938</strain>
    </source>
</reference>
<comment type="similarity">
    <text evidence="2">Belongs to the SusD family.</text>
</comment>
<name>A0ABR7KX48_9SPHI</name>
<dbReference type="CDD" id="cd08977">
    <property type="entry name" value="SusD"/>
    <property type="match status" value="1"/>
</dbReference>
<dbReference type="Pfam" id="PF07980">
    <property type="entry name" value="SusD_RagB"/>
    <property type="match status" value="1"/>
</dbReference>
<evidence type="ECO:0000313" key="9">
    <source>
        <dbReference type="Proteomes" id="UP000652755"/>
    </source>
</evidence>
<comment type="caution">
    <text evidence="8">The sequence shown here is derived from an EMBL/GenBank/DDBJ whole genome shotgun (WGS) entry which is preliminary data.</text>
</comment>
<dbReference type="InterPro" id="IPR012944">
    <property type="entry name" value="SusD_RagB_dom"/>
</dbReference>
<evidence type="ECO:0000313" key="8">
    <source>
        <dbReference type="EMBL" id="MBC6112588.1"/>
    </source>
</evidence>
<accession>A0ABR7KX48</accession>
<evidence type="ECO:0000256" key="5">
    <source>
        <dbReference type="ARBA" id="ARBA00023237"/>
    </source>
</evidence>
<comment type="subcellular location">
    <subcellularLocation>
        <location evidence="1">Cell outer membrane</location>
    </subcellularLocation>
</comment>
<proteinExistence type="inferred from homology"/>
<feature type="domain" description="SusD-like N-terminal" evidence="7">
    <location>
        <begin position="83"/>
        <end position="228"/>
    </location>
</feature>
<dbReference type="Pfam" id="PF14322">
    <property type="entry name" value="SusD-like_3"/>
    <property type="match status" value="1"/>
</dbReference>
<sequence length="458" mass="50114">MKKIYKNIFYKALIISTVLTVSSCKKFVELGAPPTQILFEDAFKTDASAQSVVLGLYSFSSQAANGLLTSLNFYSGVSSDDLQYNSSDALYQEFANNSISSTNGAANTIWGTTYQLIKNANNAISGITASASLTPSVKSQLLGEAKFMRAFAYFYLVNLYGDVPLPLKDDYSAFENAVLPRSSTADVYTQIIRDLTDAQTALPTAYVGTFRGRVNKYAVSALLARVYLYQKDYANAEAQATQVIGSAVYTLPSPDVAFVNTSNEIIWQIGNTTGFSVFGSAYITAATVIPAFSLADVTYQSFESPTDLRRTNWTVTKTIGGKAYYGITKYKLATAGNEYNIALRFAEQYLIRAEARAQQNNLSGAKTDVDMVRSRAGLVGVSALLTQTQMLTAIEQERKVEFFGEWGHRWLDLKRTNRANAVLGALKPATWKTTSALWPIPQAQIIINSALTQNPGYN</sequence>
<protein>
    <submittedName>
        <fullName evidence="8">RagB/SusD family nutrient uptake outer membrane protein</fullName>
    </submittedName>
</protein>
<evidence type="ECO:0000256" key="3">
    <source>
        <dbReference type="ARBA" id="ARBA00022729"/>
    </source>
</evidence>
<evidence type="ECO:0000259" key="7">
    <source>
        <dbReference type="Pfam" id="PF14322"/>
    </source>
</evidence>
<feature type="domain" description="RagB/SusD" evidence="6">
    <location>
        <begin position="313"/>
        <end position="457"/>
    </location>
</feature>